<protein>
    <submittedName>
        <fullName evidence="5">Uncharacterized protein</fullName>
    </submittedName>
</protein>
<keyword evidence="4" id="KW-1185">Reference proteome</keyword>
<dbReference type="InterPro" id="IPR016024">
    <property type="entry name" value="ARM-type_fold"/>
</dbReference>
<organism evidence="4 5">
    <name type="scientific">Panagrolaimus davidi</name>
    <dbReference type="NCBI Taxonomy" id="227884"/>
    <lineage>
        <taxon>Eukaryota</taxon>
        <taxon>Metazoa</taxon>
        <taxon>Ecdysozoa</taxon>
        <taxon>Nematoda</taxon>
        <taxon>Chromadorea</taxon>
        <taxon>Rhabditida</taxon>
        <taxon>Tylenchina</taxon>
        <taxon>Panagrolaimomorpha</taxon>
        <taxon>Panagrolaimoidea</taxon>
        <taxon>Panagrolaimidae</taxon>
        <taxon>Panagrolaimus</taxon>
    </lineage>
</organism>
<name>A0A914QMB0_9BILA</name>
<dbReference type="Gene3D" id="1.25.10.10">
    <property type="entry name" value="Leucine-rich Repeat Variant"/>
    <property type="match status" value="1"/>
</dbReference>
<dbReference type="SUPFAM" id="SSF48371">
    <property type="entry name" value="ARM repeat"/>
    <property type="match status" value="1"/>
</dbReference>
<evidence type="ECO:0000256" key="1">
    <source>
        <dbReference type="ARBA" id="ARBA00010394"/>
    </source>
</evidence>
<evidence type="ECO:0000256" key="3">
    <source>
        <dbReference type="ARBA" id="ARBA00022927"/>
    </source>
</evidence>
<dbReference type="WBParaSite" id="PDA_v2.g4395.t1">
    <property type="protein sequence ID" value="PDA_v2.g4395.t1"/>
    <property type="gene ID" value="PDA_v2.g4395"/>
</dbReference>
<keyword evidence="3" id="KW-0653">Protein transport</keyword>
<reference evidence="5" key="1">
    <citation type="submission" date="2022-11" db="UniProtKB">
        <authorList>
            <consortium name="WormBaseParasite"/>
        </authorList>
    </citation>
    <scope>IDENTIFICATION</scope>
</reference>
<evidence type="ECO:0000256" key="2">
    <source>
        <dbReference type="ARBA" id="ARBA00022448"/>
    </source>
</evidence>
<proteinExistence type="inferred from homology"/>
<evidence type="ECO:0000313" key="4">
    <source>
        <dbReference type="Proteomes" id="UP000887578"/>
    </source>
</evidence>
<accession>A0A914QMB0</accession>
<dbReference type="InterPro" id="IPR011989">
    <property type="entry name" value="ARM-like"/>
</dbReference>
<dbReference type="AlphaFoldDB" id="A0A914QMB0"/>
<sequence length="237" mass="26328">MGDADTHPPPFIAAATTAQQSTDGPRLQNSLNFLKNYNAEHILLRRRAAEEIRIVLNSRPNAYEPFKDDIVDVFNKILKKPNEDILVLEQILWAITNLSHANSNLIHELLPTVGSFSFLFGLGLRLASATALLFESVTTIPGIVRVIAQHAKTSTASAVRDQAIMCLGNIVSDCDACRKDVMKTGVFETILDLLQTPTNLNVKQRDHYAWTLQNILRPSPSSPYLNVLLTQVTRKDV</sequence>
<dbReference type="PANTHER" id="PTHR23316">
    <property type="entry name" value="IMPORTIN ALPHA"/>
    <property type="match status" value="1"/>
</dbReference>
<evidence type="ECO:0000313" key="5">
    <source>
        <dbReference type="WBParaSite" id="PDA_v2.g4395.t1"/>
    </source>
</evidence>
<keyword evidence="2" id="KW-0813">Transport</keyword>
<comment type="similarity">
    <text evidence="1">Belongs to the importin alpha family.</text>
</comment>
<dbReference type="GO" id="GO:0015031">
    <property type="term" value="P:protein transport"/>
    <property type="evidence" value="ECO:0007669"/>
    <property type="project" value="UniProtKB-KW"/>
</dbReference>
<dbReference type="Proteomes" id="UP000887578">
    <property type="component" value="Unplaced"/>
</dbReference>